<proteinExistence type="predicted"/>
<evidence type="ECO:0000256" key="3">
    <source>
        <dbReference type="ARBA" id="ARBA00022989"/>
    </source>
</evidence>
<evidence type="ECO:0000259" key="7">
    <source>
        <dbReference type="Pfam" id="PF13515"/>
    </source>
</evidence>
<dbReference type="EMBL" id="CAXHTA020000016">
    <property type="protein sequence ID" value="CAL5226722.1"/>
    <property type="molecule type" value="Genomic_DNA"/>
</dbReference>
<keyword evidence="4 6" id="KW-0472">Membrane</keyword>
<gene>
    <name evidence="8" type="primary">g9574</name>
    <name evidence="8" type="ORF">VP750_LOCUS8628</name>
</gene>
<feature type="region of interest" description="Disordered" evidence="5">
    <location>
        <begin position="506"/>
        <end position="525"/>
    </location>
</feature>
<keyword evidence="3 6" id="KW-1133">Transmembrane helix</keyword>
<evidence type="ECO:0000256" key="1">
    <source>
        <dbReference type="ARBA" id="ARBA00004141"/>
    </source>
</evidence>
<evidence type="ECO:0000256" key="5">
    <source>
        <dbReference type="SAM" id="MobiDB-lite"/>
    </source>
</evidence>
<evidence type="ECO:0000256" key="2">
    <source>
        <dbReference type="ARBA" id="ARBA00022692"/>
    </source>
</evidence>
<feature type="transmembrane region" description="Helical" evidence="6">
    <location>
        <begin position="144"/>
        <end position="161"/>
    </location>
</feature>
<comment type="caution">
    <text evidence="8">The sequence shown here is derived from an EMBL/GenBank/DDBJ whole genome shotgun (WGS) entry which is preliminary data.</text>
</comment>
<dbReference type="Proteomes" id="UP001497392">
    <property type="component" value="Unassembled WGS sequence"/>
</dbReference>
<dbReference type="PANTHER" id="PTHR31086">
    <property type="entry name" value="ALUMINUM-ACTIVATED MALATE TRANSPORTER 10"/>
    <property type="match status" value="1"/>
</dbReference>
<dbReference type="Pfam" id="PF13515">
    <property type="entry name" value="FUSC_2"/>
    <property type="match status" value="1"/>
</dbReference>
<reference evidence="8 9" key="1">
    <citation type="submission" date="2024-06" db="EMBL/GenBank/DDBJ databases">
        <authorList>
            <person name="Kraege A."/>
            <person name="Thomma B."/>
        </authorList>
    </citation>
    <scope>NUCLEOTIDE SEQUENCE [LARGE SCALE GENOMIC DNA]</scope>
</reference>
<comment type="subcellular location">
    <subcellularLocation>
        <location evidence="1">Membrane</location>
        <topology evidence="1">Multi-pass membrane protein</topology>
    </subcellularLocation>
</comment>
<keyword evidence="2 6" id="KW-0812">Transmembrane</keyword>
<evidence type="ECO:0000313" key="9">
    <source>
        <dbReference type="Proteomes" id="UP001497392"/>
    </source>
</evidence>
<feature type="transmembrane region" description="Helical" evidence="6">
    <location>
        <begin position="173"/>
        <end position="195"/>
    </location>
</feature>
<feature type="transmembrane region" description="Helical" evidence="6">
    <location>
        <begin position="751"/>
        <end position="774"/>
    </location>
</feature>
<feature type="transmembrane region" description="Helical" evidence="6">
    <location>
        <begin position="615"/>
        <end position="637"/>
    </location>
</feature>
<feature type="transmembrane region" description="Helical" evidence="6">
    <location>
        <begin position="114"/>
        <end position="132"/>
    </location>
</feature>
<protein>
    <submittedName>
        <fullName evidence="8">G9574 protein</fullName>
    </submittedName>
</protein>
<feature type="compositionally biased region" description="Polar residues" evidence="5">
    <location>
        <begin position="508"/>
        <end position="518"/>
    </location>
</feature>
<keyword evidence="9" id="KW-1185">Reference proteome</keyword>
<organism evidence="8 9">
    <name type="scientific">Coccomyxa viridis</name>
    <dbReference type="NCBI Taxonomy" id="1274662"/>
    <lineage>
        <taxon>Eukaryota</taxon>
        <taxon>Viridiplantae</taxon>
        <taxon>Chlorophyta</taxon>
        <taxon>core chlorophytes</taxon>
        <taxon>Trebouxiophyceae</taxon>
        <taxon>Trebouxiophyceae incertae sedis</taxon>
        <taxon>Coccomyxaceae</taxon>
        <taxon>Coccomyxa</taxon>
    </lineage>
</organism>
<evidence type="ECO:0000313" key="8">
    <source>
        <dbReference type="EMBL" id="CAL5226722.1"/>
    </source>
</evidence>
<feature type="transmembrane region" description="Helical" evidence="6">
    <location>
        <begin position="667"/>
        <end position="688"/>
    </location>
</feature>
<feature type="transmembrane region" description="Helical" evidence="6">
    <location>
        <begin position="86"/>
        <end position="108"/>
    </location>
</feature>
<evidence type="ECO:0000256" key="4">
    <source>
        <dbReference type="ARBA" id="ARBA00023136"/>
    </source>
</evidence>
<dbReference type="InterPro" id="IPR049453">
    <property type="entry name" value="Memb_transporter_dom"/>
</dbReference>
<feature type="transmembrane region" description="Helical" evidence="6">
    <location>
        <begin position="694"/>
        <end position="711"/>
    </location>
</feature>
<feature type="domain" description="Integral membrane bound transporter" evidence="7">
    <location>
        <begin position="643"/>
        <end position="765"/>
    </location>
</feature>
<evidence type="ECO:0000256" key="6">
    <source>
        <dbReference type="SAM" id="Phobius"/>
    </source>
</evidence>
<sequence length="1020" mass="112388">MKKKQEDEAHQRFPWKPPFLDRCRAFLLSDTLRTGLQLAVGVFGVAMFPIVPRMRFSQDCLAATLYVVTSLLIAQSDNMGDKFMGAAAVIGPTWAGAVVAGIVVTIARAIQWRFTVWLCVFGVLGLIPFATVRAHNNPPVAKSVGIAGTLVYGVVVINSQFVPEIRMVWREVVVNLILCGIIAGLAAALSGAFILPSVAGNELRQSVGLALLGVGKSLSGYAGRIFAPDEHELAIQRAATRRSLHAALSQYSGIDPTDEEFFNDLEHATKPRVHRKPLQQGGPGGVPVGALRPLLGNARMKLHAVAAEPAALQRAPIVPKDWAALVGAVDELIMRVSALESLLEGRAQYLRSAFFTRFFGVDLLPDLRQVYALIAVACAKLGQAVLKHSSRSEVDLKVMFGDSWHILRKVLSHDIERAMDGYWSRIRREEQEGFLISPSAEMRALLFVAILTSGITDAMEAVEKAVATALDLTGANLWDISRGSAAPNGDKPMLDQGPEQKPLRHLHSTAQHNSQAADVQQEKRNAPHDMEALSLEVASAGQQSVSAPRQQKHPSLKDVWRVAWTNCAWVQALWRDLLCVGFAKQLWKVYVHDMPKALRSWMALKAVFRDRMFQFWLKFWGCCAAVLLLILILSAEYDAVRKYYPFFGFVSVPIVFNERVEMTVSRGVLRIVGTVIGGTIGFLIMLHHSLAADPYAHMALIVAFTFLFGLGGRTQYMYAIMLTIMSLNALVLCQVTKFTCFFCDEHGSPHYYVARVLSICLGCLAPVVVANLVLPWFASTTALELLAGAFESAASLCDQYVVHFYQQCAFEAGQGPKPDGAPSPALHSKVAGPLGMVQMWLAKESVLWKRGWYTFAPSVRLVLAEMQDMQTRLAALDIVVRQPPTITGTYSNANYDFFLKPALQDFQAVGSALKTMARSAAVALRGDGCCQYHQLRDDITALEASRNILRKRYLTQRENLHIAVKDAESSTDILTHDDSARMLSFTWAAVKTIDKAEAVAKTILLKADCRKRDSVWSWLK</sequence>
<feature type="transmembrane region" description="Helical" evidence="6">
    <location>
        <begin position="32"/>
        <end position="50"/>
    </location>
</feature>
<accession>A0ABP1G3L3</accession>
<name>A0ABP1G3L3_9CHLO</name>